<evidence type="ECO:0000313" key="2">
    <source>
        <dbReference type="Proteomes" id="UP001497516"/>
    </source>
</evidence>
<name>A0AAV2DQW9_9ROSI</name>
<sequence length="130" mass="14353">MAPHNRILQLLERYPCEYEEAGDVNVFIVSAVVCRMKSWIDIGNVRNPKKSGESVEAGGSCQQDSVVSGHQGNHVTTAYILQDASEVSVPAAELEMERLKPMDELVELCLRGLSSMPILPSLSRLRKLTN</sequence>
<accession>A0AAV2DQW9</accession>
<keyword evidence="2" id="KW-1185">Reference proteome</keyword>
<protein>
    <submittedName>
        <fullName evidence="1">Uncharacterized protein</fullName>
    </submittedName>
</protein>
<dbReference type="EMBL" id="OZ034816">
    <property type="protein sequence ID" value="CAL1375934.1"/>
    <property type="molecule type" value="Genomic_DNA"/>
</dbReference>
<evidence type="ECO:0000313" key="1">
    <source>
        <dbReference type="EMBL" id="CAL1375934.1"/>
    </source>
</evidence>
<proteinExistence type="predicted"/>
<organism evidence="1 2">
    <name type="scientific">Linum trigynum</name>
    <dbReference type="NCBI Taxonomy" id="586398"/>
    <lineage>
        <taxon>Eukaryota</taxon>
        <taxon>Viridiplantae</taxon>
        <taxon>Streptophyta</taxon>
        <taxon>Embryophyta</taxon>
        <taxon>Tracheophyta</taxon>
        <taxon>Spermatophyta</taxon>
        <taxon>Magnoliopsida</taxon>
        <taxon>eudicotyledons</taxon>
        <taxon>Gunneridae</taxon>
        <taxon>Pentapetalae</taxon>
        <taxon>rosids</taxon>
        <taxon>fabids</taxon>
        <taxon>Malpighiales</taxon>
        <taxon>Linaceae</taxon>
        <taxon>Linum</taxon>
    </lineage>
</organism>
<gene>
    <name evidence="1" type="ORF">LTRI10_LOCUS17702</name>
</gene>
<reference evidence="1 2" key="1">
    <citation type="submission" date="2024-04" db="EMBL/GenBank/DDBJ databases">
        <authorList>
            <person name="Fracassetti M."/>
        </authorList>
    </citation>
    <scope>NUCLEOTIDE SEQUENCE [LARGE SCALE GENOMIC DNA]</scope>
</reference>
<dbReference type="Proteomes" id="UP001497516">
    <property type="component" value="Chromosome 3"/>
</dbReference>
<dbReference type="AlphaFoldDB" id="A0AAV2DQW9"/>